<feature type="transmembrane region" description="Helical" evidence="7">
    <location>
        <begin position="44"/>
        <end position="63"/>
    </location>
</feature>
<feature type="domain" description="SSD" evidence="8">
    <location>
        <begin position="1"/>
        <end position="95"/>
    </location>
</feature>
<dbReference type="OrthoDB" id="6510177at2759"/>
<dbReference type="PROSITE" id="PS50156">
    <property type="entry name" value="SSD"/>
    <property type="match status" value="1"/>
</dbReference>
<comment type="subcellular location">
    <subcellularLocation>
        <location evidence="1">Membrane</location>
        <topology evidence="1">Multi-pass membrane protein</topology>
    </subcellularLocation>
</comment>
<dbReference type="PANTHER" id="PTHR10796:SF92">
    <property type="entry name" value="PATCHED-RELATED, ISOFORM A"/>
    <property type="match status" value="1"/>
</dbReference>
<evidence type="ECO:0000256" key="1">
    <source>
        <dbReference type="ARBA" id="ARBA00004141"/>
    </source>
</evidence>
<evidence type="ECO:0000313" key="10">
    <source>
        <dbReference type="Proteomes" id="UP000271098"/>
    </source>
</evidence>
<evidence type="ECO:0000256" key="2">
    <source>
        <dbReference type="ARBA" id="ARBA00005585"/>
    </source>
</evidence>
<dbReference type="PANTHER" id="PTHR10796">
    <property type="entry name" value="PATCHED-RELATED"/>
    <property type="match status" value="1"/>
</dbReference>
<evidence type="ECO:0000256" key="3">
    <source>
        <dbReference type="ARBA" id="ARBA00022692"/>
    </source>
</evidence>
<feature type="transmembrane region" description="Helical" evidence="7">
    <location>
        <begin position="70"/>
        <end position="89"/>
    </location>
</feature>
<comment type="similarity">
    <text evidence="2">Belongs to the patched family.</text>
</comment>
<dbReference type="Gene3D" id="1.20.1640.10">
    <property type="entry name" value="Multidrug efflux transporter AcrB transmembrane domain"/>
    <property type="match status" value="2"/>
</dbReference>
<dbReference type="WBParaSite" id="GPUH_0001709201-mRNA-1">
    <property type="protein sequence ID" value="GPUH_0001709201-mRNA-1"/>
    <property type="gene ID" value="GPUH_0001709201"/>
</dbReference>
<evidence type="ECO:0000256" key="4">
    <source>
        <dbReference type="ARBA" id="ARBA00022989"/>
    </source>
</evidence>
<protein>
    <submittedName>
        <fullName evidence="11">SSD domain-containing protein</fullName>
    </submittedName>
</protein>
<evidence type="ECO:0000259" key="8">
    <source>
        <dbReference type="PROSITE" id="PS50156"/>
    </source>
</evidence>
<feature type="transmembrane region" description="Helical" evidence="7">
    <location>
        <begin position="5"/>
        <end position="24"/>
    </location>
</feature>
<dbReference type="Pfam" id="PF02460">
    <property type="entry name" value="Patched"/>
    <property type="match status" value="2"/>
</dbReference>
<evidence type="ECO:0000313" key="9">
    <source>
        <dbReference type="EMBL" id="VDN29104.1"/>
    </source>
</evidence>
<dbReference type="GO" id="GO:0006897">
    <property type="term" value="P:endocytosis"/>
    <property type="evidence" value="ECO:0007669"/>
    <property type="project" value="TreeGrafter"/>
</dbReference>
<accession>A0A183E7X9</accession>
<evidence type="ECO:0000313" key="11">
    <source>
        <dbReference type="WBParaSite" id="GPUH_0001709201-mRNA-1"/>
    </source>
</evidence>
<dbReference type="SUPFAM" id="SSF82866">
    <property type="entry name" value="Multidrug efflux transporter AcrB transmembrane domain"/>
    <property type="match status" value="2"/>
</dbReference>
<feature type="transmembrane region" description="Helical" evidence="7">
    <location>
        <begin position="109"/>
        <end position="128"/>
    </location>
</feature>
<sequence>MITPFLVLGIGVDDAFLLMHSWFYSQAVASSRFCNIYLEVGPSITLSSVTNVAAFLVCLFCFLHKMITPFLVLGIGVDDAFLLMHSWFYSQAVASSRFCNIYLEVGPSITLSSITNVAAFLVCLFCFLHKY</sequence>
<reference evidence="11" key="1">
    <citation type="submission" date="2016-06" db="UniProtKB">
        <authorList>
            <consortium name="WormBaseParasite"/>
        </authorList>
    </citation>
    <scope>IDENTIFICATION</scope>
</reference>
<keyword evidence="10" id="KW-1185">Reference proteome</keyword>
<organism evidence="11">
    <name type="scientific">Gongylonema pulchrum</name>
    <dbReference type="NCBI Taxonomy" id="637853"/>
    <lineage>
        <taxon>Eukaryota</taxon>
        <taxon>Metazoa</taxon>
        <taxon>Ecdysozoa</taxon>
        <taxon>Nematoda</taxon>
        <taxon>Chromadorea</taxon>
        <taxon>Rhabditida</taxon>
        <taxon>Spirurina</taxon>
        <taxon>Spiruromorpha</taxon>
        <taxon>Spiruroidea</taxon>
        <taxon>Gongylonematidae</taxon>
        <taxon>Gongylonema</taxon>
    </lineage>
</organism>
<evidence type="ECO:0000256" key="7">
    <source>
        <dbReference type="SAM" id="Phobius"/>
    </source>
</evidence>
<keyword evidence="5 7" id="KW-0472">Membrane</keyword>
<dbReference type="InterPro" id="IPR003392">
    <property type="entry name" value="PTHD_SSD"/>
</dbReference>
<dbReference type="InterPro" id="IPR051697">
    <property type="entry name" value="Patched_domain-protein"/>
</dbReference>
<evidence type="ECO:0000256" key="6">
    <source>
        <dbReference type="ARBA" id="ARBA00023180"/>
    </source>
</evidence>
<keyword evidence="6" id="KW-0325">Glycoprotein</keyword>
<keyword evidence="4 7" id="KW-1133">Transmembrane helix</keyword>
<dbReference type="GO" id="GO:0030659">
    <property type="term" value="C:cytoplasmic vesicle membrane"/>
    <property type="evidence" value="ECO:0007669"/>
    <property type="project" value="TreeGrafter"/>
</dbReference>
<keyword evidence="3 7" id="KW-0812">Transmembrane</keyword>
<name>A0A183E7X9_9BILA</name>
<evidence type="ECO:0000256" key="5">
    <source>
        <dbReference type="ARBA" id="ARBA00023136"/>
    </source>
</evidence>
<dbReference type="AlphaFoldDB" id="A0A183E7X9"/>
<dbReference type="InterPro" id="IPR000731">
    <property type="entry name" value="SSD"/>
</dbReference>
<reference evidence="9 10" key="2">
    <citation type="submission" date="2018-11" db="EMBL/GenBank/DDBJ databases">
        <authorList>
            <consortium name="Pathogen Informatics"/>
        </authorList>
    </citation>
    <scope>NUCLEOTIDE SEQUENCE [LARGE SCALE GENOMIC DNA]</scope>
</reference>
<gene>
    <name evidence="9" type="ORF">GPUH_LOCUS17070</name>
</gene>
<dbReference type="Proteomes" id="UP000271098">
    <property type="component" value="Unassembled WGS sequence"/>
</dbReference>
<dbReference type="GO" id="GO:0005886">
    <property type="term" value="C:plasma membrane"/>
    <property type="evidence" value="ECO:0007669"/>
    <property type="project" value="TreeGrafter"/>
</dbReference>
<dbReference type="GO" id="GO:0018996">
    <property type="term" value="P:molting cycle, collagen and cuticulin-based cuticle"/>
    <property type="evidence" value="ECO:0007669"/>
    <property type="project" value="TreeGrafter"/>
</dbReference>
<dbReference type="EMBL" id="UYRT01084637">
    <property type="protein sequence ID" value="VDN29104.1"/>
    <property type="molecule type" value="Genomic_DNA"/>
</dbReference>
<proteinExistence type="inferred from homology"/>